<feature type="transmembrane region" description="Helical" evidence="2">
    <location>
        <begin position="54"/>
        <end position="70"/>
    </location>
</feature>
<gene>
    <name evidence="4" type="ORF">VB854_08255</name>
</gene>
<feature type="compositionally biased region" description="Basic and acidic residues" evidence="1">
    <location>
        <begin position="70"/>
        <end position="83"/>
    </location>
</feature>
<dbReference type="EMBL" id="JAYGHT010000018">
    <property type="protein sequence ID" value="MEA5518938.1"/>
    <property type="molecule type" value="Genomic_DNA"/>
</dbReference>
<feature type="signal peptide" evidence="3">
    <location>
        <begin position="1"/>
        <end position="30"/>
    </location>
</feature>
<sequence>MKFSNLTKLVGVSALSLSLSILPMVNPASAQTGTTDDRTPTTNYVESDDDFDWGWLGLLGLAGLAGLAGKKRDNDDVRYREPNVTRTGTTGYRE</sequence>
<feature type="chain" id="PRO_5045372598" evidence="3">
    <location>
        <begin position="31"/>
        <end position="94"/>
    </location>
</feature>
<protein>
    <submittedName>
        <fullName evidence="4">WGxxGxxG family protein</fullName>
    </submittedName>
</protein>
<dbReference type="NCBIfam" id="NF041742">
    <property type="entry name" value="WGxxGxxG_fam"/>
    <property type="match status" value="1"/>
</dbReference>
<evidence type="ECO:0000256" key="3">
    <source>
        <dbReference type="SAM" id="SignalP"/>
    </source>
</evidence>
<dbReference type="NCBIfam" id="NF038039">
    <property type="entry name" value="WGxxGxxG-CTERM"/>
    <property type="match status" value="1"/>
</dbReference>
<feature type="region of interest" description="Disordered" evidence="1">
    <location>
        <begin position="70"/>
        <end position="94"/>
    </location>
</feature>
<evidence type="ECO:0000256" key="2">
    <source>
        <dbReference type="SAM" id="Phobius"/>
    </source>
</evidence>
<feature type="compositionally biased region" description="Polar residues" evidence="1">
    <location>
        <begin position="84"/>
        <end position="94"/>
    </location>
</feature>
<accession>A0ABU5TYD3</accession>
<organism evidence="4 5">
    <name type="scientific">Limnoraphis robusta CCNP1315</name>
    <dbReference type="NCBI Taxonomy" id="3110306"/>
    <lineage>
        <taxon>Bacteria</taxon>
        <taxon>Bacillati</taxon>
        <taxon>Cyanobacteriota</taxon>
        <taxon>Cyanophyceae</taxon>
        <taxon>Oscillatoriophycideae</taxon>
        <taxon>Oscillatoriales</taxon>
        <taxon>Sirenicapillariaceae</taxon>
        <taxon>Limnoraphis</taxon>
    </lineage>
</organism>
<dbReference type="Proteomes" id="UP001301728">
    <property type="component" value="Unassembled WGS sequence"/>
</dbReference>
<evidence type="ECO:0000256" key="1">
    <source>
        <dbReference type="SAM" id="MobiDB-lite"/>
    </source>
</evidence>
<comment type="caution">
    <text evidence="4">The sequence shown here is derived from an EMBL/GenBank/DDBJ whole genome shotgun (WGS) entry which is preliminary data.</text>
</comment>
<reference evidence="4 5" key="1">
    <citation type="submission" date="2023-12" db="EMBL/GenBank/DDBJ databases">
        <title>Baltic Sea Cyanobacteria.</title>
        <authorList>
            <person name="Delbaje E."/>
            <person name="Fewer D.P."/>
            <person name="Shishido T.K."/>
        </authorList>
    </citation>
    <scope>NUCLEOTIDE SEQUENCE [LARGE SCALE GENOMIC DNA]</scope>
    <source>
        <strain evidence="4 5">CCNP 1315</strain>
    </source>
</reference>
<evidence type="ECO:0000313" key="4">
    <source>
        <dbReference type="EMBL" id="MEA5518938.1"/>
    </source>
</evidence>
<evidence type="ECO:0000313" key="5">
    <source>
        <dbReference type="Proteomes" id="UP001301728"/>
    </source>
</evidence>
<keyword evidence="2" id="KW-1133">Transmembrane helix</keyword>
<keyword evidence="3" id="KW-0732">Signal</keyword>
<keyword evidence="5" id="KW-1185">Reference proteome</keyword>
<dbReference type="RefSeq" id="WP_323275785.1">
    <property type="nucleotide sequence ID" value="NZ_JAYGHT010000018.1"/>
</dbReference>
<keyword evidence="2" id="KW-0812">Transmembrane</keyword>
<proteinExistence type="predicted"/>
<keyword evidence="2" id="KW-0472">Membrane</keyword>
<name>A0ABU5TYD3_9CYAN</name>